<protein>
    <submittedName>
        <fullName evidence="1">Lipoprotein</fullName>
    </submittedName>
</protein>
<proteinExistence type="predicted"/>
<organism evidence="1 2">
    <name type="scientific">Lactobacillus phage 521B</name>
    <dbReference type="NCBI Taxonomy" id="2510942"/>
    <lineage>
        <taxon>Viruses</taxon>
        <taxon>Duplodnaviria</taxon>
        <taxon>Heunggongvirae</taxon>
        <taxon>Uroviricota</taxon>
        <taxon>Caudoviricetes</taxon>
        <taxon>Herelleviridae</taxon>
        <taxon>Tybeckvirus</taxon>
        <taxon>Tybeckvirus tv521B</taxon>
    </lineage>
</organism>
<dbReference type="EMBL" id="MK504443">
    <property type="protein sequence ID" value="QBJ03438.1"/>
    <property type="molecule type" value="Genomic_DNA"/>
</dbReference>
<evidence type="ECO:0000313" key="2">
    <source>
        <dbReference type="Proteomes" id="UP000308874"/>
    </source>
</evidence>
<dbReference type="InterPro" id="IPR055633">
    <property type="entry name" value="DUF7209"/>
</dbReference>
<keyword evidence="2" id="KW-1185">Reference proteome</keyword>
<accession>A0A4Y5FG75</accession>
<dbReference type="Proteomes" id="UP000308874">
    <property type="component" value="Segment"/>
</dbReference>
<name>A0A4Y5FG75_9CAUD</name>
<evidence type="ECO:0000313" key="1">
    <source>
        <dbReference type="EMBL" id="QBJ03438.1"/>
    </source>
</evidence>
<keyword evidence="1" id="KW-0449">Lipoprotein</keyword>
<reference evidence="1 2" key="1">
    <citation type="submission" date="2019-02" db="EMBL/GenBank/DDBJ databases">
        <title>Isolation of virulent Lactobacillus brevis phages.</title>
        <authorList>
            <person name="Feyereisen M."/>
            <person name="Mahony J."/>
            <person name="O'Sullivan T."/>
            <person name="van Sinderen D."/>
        </authorList>
    </citation>
    <scope>NUCLEOTIDE SEQUENCE [LARGE SCALE GENOMIC DNA]</scope>
</reference>
<dbReference type="Pfam" id="PF23839">
    <property type="entry name" value="DUF7209"/>
    <property type="match status" value="1"/>
</dbReference>
<sequence>MVKYNFPQADTWLDITTSAGTYFLFGKYDGISSKTPLEVLSQVTSGKTRNAPFMEVYSQKADRNSDKVWVNTYQIVAIGVNKGIAPYPDNIKEDLNTISAYNYGDASVESKIDDAVMELKRYFA</sequence>
<gene>
    <name evidence="1" type="ORF">B521_0088</name>
</gene>